<proteinExistence type="predicted"/>
<accession>X1GVL2</accession>
<comment type="caution">
    <text evidence="1">The sequence shown here is derived from an EMBL/GenBank/DDBJ whole genome shotgun (WGS) entry which is preliminary data.</text>
</comment>
<dbReference type="EMBL" id="BARU01018921">
    <property type="protein sequence ID" value="GAH61207.1"/>
    <property type="molecule type" value="Genomic_DNA"/>
</dbReference>
<protein>
    <submittedName>
        <fullName evidence="1">Uncharacterized protein</fullName>
    </submittedName>
</protein>
<reference evidence="1" key="1">
    <citation type="journal article" date="2014" name="Front. Microbiol.">
        <title>High frequency of phylogenetically diverse reductive dehalogenase-homologous genes in deep subseafloor sedimentary metagenomes.</title>
        <authorList>
            <person name="Kawai M."/>
            <person name="Futagami T."/>
            <person name="Toyoda A."/>
            <person name="Takaki Y."/>
            <person name="Nishi S."/>
            <person name="Hori S."/>
            <person name="Arai W."/>
            <person name="Tsubouchi T."/>
            <person name="Morono Y."/>
            <person name="Uchiyama I."/>
            <person name="Ito T."/>
            <person name="Fujiyama A."/>
            <person name="Inagaki F."/>
            <person name="Takami H."/>
        </authorList>
    </citation>
    <scope>NUCLEOTIDE SEQUENCE</scope>
    <source>
        <strain evidence="1">Expedition CK06-06</strain>
    </source>
</reference>
<name>X1GVL2_9ZZZZ</name>
<gene>
    <name evidence="1" type="ORF">S03H2_31222</name>
</gene>
<organism evidence="1">
    <name type="scientific">marine sediment metagenome</name>
    <dbReference type="NCBI Taxonomy" id="412755"/>
    <lineage>
        <taxon>unclassified sequences</taxon>
        <taxon>metagenomes</taxon>
        <taxon>ecological metagenomes</taxon>
    </lineage>
</organism>
<dbReference type="AlphaFoldDB" id="X1GVL2"/>
<evidence type="ECO:0000313" key="1">
    <source>
        <dbReference type="EMBL" id="GAH61207.1"/>
    </source>
</evidence>
<sequence length="71" mass="8163">MAISKVDFLKPGIAFYSTVYEKSGNVAKNKNEPFTAEEIEELKSRNVQKLYYVKMNDDEVGYLVRNAFHSP</sequence>